<dbReference type="EMBL" id="CAJVPS010021769">
    <property type="protein sequence ID" value="CAG8708560.1"/>
    <property type="molecule type" value="Genomic_DNA"/>
</dbReference>
<proteinExistence type="predicted"/>
<sequence length="109" mass="12298">MSTNSGNVSTKPTRVKKRVQRTAYKTSEKLVIILKPKNLAFWQQRVVLVLTSRWCHGGCQMRKILISKNRRVGAGRIAAYPAAEEVIVNWIHKLRLIGIAITSAAIKMK</sequence>
<dbReference type="Proteomes" id="UP000789508">
    <property type="component" value="Unassembled WGS sequence"/>
</dbReference>
<protein>
    <submittedName>
        <fullName evidence="1">4512_t:CDS:1</fullName>
    </submittedName>
</protein>
<reference evidence="1" key="1">
    <citation type="submission" date="2021-06" db="EMBL/GenBank/DDBJ databases">
        <authorList>
            <person name="Kallberg Y."/>
            <person name="Tangrot J."/>
            <person name="Rosling A."/>
        </authorList>
    </citation>
    <scope>NUCLEOTIDE SEQUENCE</scope>
    <source>
        <strain evidence="1">FL130A</strain>
    </source>
</reference>
<accession>A0A9N9N6W0</accession>
<comment type="caution">
    <text evidence="1">The sequence shown here is derived from an EMBL/GenBank/DDBJ whole genome shotgun (WGS) entry which is preliminary data.</text>
</comment>
<evidence type="ECO:0000313" key="1">
    <source>
        <dbReference type="EMBL" id="CAG8708560.1"/>
    </source>
</evidence>
<keyword evidence="2" id="KW-1185">Reference proteome</keyword>
<gene>
    <name evidence="1" type="ORF">ALEPTO_LOCUS11828</name>
</gene>
<dbReference type="AlphaFoldDB" id="A0A9N9N6W0"/>
<organism evidence="1 2">
    <name type="scientific">Ambispora leptoticha</name>
    <dbReference type="NCBI Taxonomy" id="144679"/>
    <lineage>
        <taxon>Eukaryota</taxon>
        <taxon>Fungi</taxon>
        <taxon>Fungi incertae sedis</taxon>
        <taxon>Mucoromycota</taxon>
        <taxon>Glomeromycotina</taxon>
        <taxon>Glomeromycetes</taxon>
        <taxon>Archaeosporales</taxon>
        <taxon>Ambisporaceae</taxon>
        <taxon>Ambispora</taxon>
    </lineage>
</organism>
<evidence type="ECO:0000313" key="2">
    <source>
        <dbReference type="Proteomes" id="UP000789508"/>
    </source>
</evidence>
<name>A0A9N9N6W0_9GLOM</name>